<evidence type="ECO:0000313" key="1">
    <source>
        <dbReference type="EMBL" id="TLQ49310.1"/>
    </source>
</evidence>
<protein>
    <submittedName>
        <fullName evidence="1">Uncharacterized protein</fullName>
    </submittedName>
</protein>
<proteinExistence type="predicted"/>
<sequence>MNIIKATFTPQYWALPKDIALIFGYKSPTKLLTSFRAFCDSRPNYFNPTKPYRELEGTDTIYNVYAFAHYFENRQLLDAGTRSLKFENDLPRLVEAYSLHLLKEESL</sequence>
<dbReference type="EMBL" id="VBSP01000002">
    <property type="protein sequence ID" value="TLQ49310.1"/>
    <property type="molecule type" value="Genomic_DNA"/>
</dbReference>
<accession>A0A5R9EPA4</accession>
<evidence type="ECO:0000313" key="2">
    <source>
        <dbReference type="Proteomes" id="UP000306420"/>
    </source>
</evidence>
<gene>
    <name evidence="1" type="ORF">FEZ33_01375</name>
</gene>
<name>A0A5R9EPA4_9LACT</name>
<organism evidence="1 2">
    <name type="scientific">Ruoffia tabacinasalis</name>
    <dbReference type="NCBI Taxonomy" id="87458"/>
    <lineage>
        <taxon>Bacteria</taxon>
        <taxon>Bacillati</taxon>
        <taxon>Bacillota</taxon>
        <taxon>Bacilli</taxon>
        <taxon>Lactobacillales</taxon>
        <taxon>Aerococcaceae</taxon>
        <taxon>Ruoffia</taxon>
    </lineage>
</organism>
<dbReference type="AlphaFoldDB" id="A0A5R9EPA4"/>
<comment type="caution">
    <text evidence="1">The sequence shown here is derived from an EMBL/GenBank/DDBJ whole genome shotgun (WGS) entry which is preliminary data.</text>
</comment>
<reference evidence="1 2" key="1">
    <citation type="submission" date="2019-05" db="EMBL/GenBank/DDBJ databases">
        <title>The metagenome of a microbial culture collection derived from dairy environment covers the genomic content of the human microbiome.</title>
        <authorList>
            <person name="Roder T."/>
            <person name="Wuthrich D."/>
            <person name="Sattari Z."/>
            <person name="Von Ah U."/>
            <person name="Bar C."/>
            <person name="Ronchi F."/>
            <person name="Macpherson A.J."/>
            <person name="Ganal-Vonarburg S.C."/>
            <person name="Bruggmann R."/>
            <person name="Vergeres G."/>
        </authorList>
    </citation>
    <scope>NUCLEOTIDE SEQUENCE [LARGE SCALE GENOMIC DNA]</scope>
    <source>
        <strain evidence="1 2">FAM 24227</strain>
    </source>
</reference>
<dbReference type="RefSeq" id="WP_138403592.1">
    <property type="nucleotide sequence ID" value="NZ_VBSP01000002.1"/>
</dbReference>
<dbReference type="Proteomes" id="UP000306420">
    <property type="component" value="Unassembled WGS sequence"/>
</dbReference>
<dbReference type="OrthoDB" id="2168239at2"/>